<evidence type="ECO:0000313" key="7">
    <source>
        <dbReference type="Proteomes" id="UP000243688"/>
    </source>
</evidence>
<name>A0A2A6E1X4_9BACL</name>
<dbReference type="EMBL" id="MOXJ01000006">
    <property type="protein sequence ID" value="PDO10995.1"/>
    <property type="molecule type" value="Genomic_DNA"/>
</dbReference>
<protein>
    <recommendedName>
        <fullName evidence="4">Carboxylic ester hydrolase</fullName>
        <ecNumber evidence="4">3.1.1.-</ecNumber>
    </recommendedName>
</protein>
<evidence type="ECO:0000256" key="2">
    <source>
        <dbReference type="ARBA" id="ARBA00022801"/>
    </source>
</evidence>
<comment type="caution">
    <text evidence="6">The sequence shown here is derived from an EMBL/GenBank/DDBJ whole genome shotgun (WGS) entry which is preliminary data.</text>
</comment>
<dbReference type="InterPro" id="IPR000997">
    <property type="entry name" value="Cholinesterase"/>
</dbReference>
<keyword evidence="2 4" id="KW-0378">Hydrolase</keyword>
<evidence type="ECO:0000259" key="5">
    <source>
        <dbReference type="Pfam" id="PF00135"/>
    </source>
</evidence>
<proteinExistence type="inferred from homology"/>
<dbReference type="Pfam" id="PF00135">
    <property type="entry name" value="COesterase"/>
    <property type="match status" value="1"/>
</dbReference>
<comment type="similarity">
    <text evidence="1 4">Belongs to the type-B carboxylesterase/lipase family.</text>
</comment>
<dbReference type="Gene3D" id="3.40.50.1820">
    <property type="entry name" value="alpha/beta hydrolase"/>
    <property type="match status" value="1"/>
</dbReference>
<dbReference type="EC" id="3.1.1.-" evidence="4"/>
<evidence type="ECO:0000256" key="3">
    <source>
        <dbReference type="PIRSR" id="PIRSR600997-1"/>
    </source>
</evidence>
<accession>A0A2A6E1X4</accession>
<feature type="active site" description="Charge relay system" evidence="3">
    <location>
        <position position="394"/>
    </location>
</feature>
<feature type="domain" description="Carboxylesterase type B" evidence="5">
    <location>
        <begin position="3"/>
        <end position="464"/>
    </location>
</feature>
<dbReference type="GO" id="GO:0004104">
    <property type="term" value="F:cholinesterase activity"/>
    <property type="evidence" value="ECO:0007669"/>
    <property type="project" value="InterPro"/>
</dbReference>
<dbReference type="InterPro" id="IPR050309">
    <property type="entry name" value="Type-B_Carboxylest/Lipase"/>
</dbReference>
<dbReference type="SUPFAM" id="SSF53474">
    <property type="entry name" value="alpha/beta-Hydrolases"/>
    <property type="match status" value="1"/>
</dbReference>
<dbReference type="ESTHER" id="9bacl-a0a2a6e1x4">
    <property type="family name" value="Carb_B_Bacteria"/>
</dbReference>
<sequence length="480" mass="53223">MDDAVVETRYGRVRGRRQGAVLIWKGVPYARPPVGHLRFRPPEPPEPWTGVRDALDFAPAALQPGGRYRYTDEDCLYLNVWSPGVSGSPRPVMVWIHGGGFMVGSGSDPVFDGASFAERCGVVLVTFNYRLGVMGFLDLRHVAGAGYELSGQLGMLDQLAALRWVRDNIAAFGGDPDCVTIFGQSAGGRSVGLLLALPEARGLFHRAIAMGARLEEYRRPEQARRMTDDFLAALGIDASRWQFLLEADAARLMAASPPLRPDIGFEPTVGDGLFPRLPLEVLAAESACDIPVMIGWARDEITPFFDPTWNGWGMEDIAAHLERRYGLFWRRAWAFVAEKYAALPTDLDRMAKLLTFRDFAFPAFRLAEIQSSHGAPCWVYRFDYAPAEIGFAPHGVEVPFVFNRLAAARGRFGYALTPEEQALAARMQDVWAAFAKTGKPEAAGLPPWPPYTPERRAVMAFDVACRIEVDPDSDERRLWA</sequence>
<dbReference type="InterPro" id="IPR002018">
    <property type="entry name" value="CarbesteraseB"/>
</dbReference>
<reference evidence="6 7" key="1">
    <citation type="submission" date="2016-12" db="EMBL/GenBank/DDBJ databases">
        <title>Candidatus Reconcilibacillus cellulovorans genome.</title>
        <authorList>
            <person name="Kolinko S."/>
            <person name="Wu Y.-W."/>
            <person name="Tachea F."/>
            <person name="Denzel E."/>
            <person name="Hiras J."/>
            <person name="Baecker N."/>
            <person name="Chan L.J."/>
            <person name="Eichorst S.A."/>
            <person name="Frey D."/>
            <person name="Adams P.D."/>
            <person name="Pray T."/>
            <person name="Tanjore D."/>
            <person name="Petzold C.J."/>
            <person name="Gladden J.M."/>
            <person name="Simmons B.A."/>
            <person name="Singer S.W."/>
        </authorList>
    </citation>
    <scope>NUCLEOTIDE SEQUENCE [LARGE SCALE GENOMIC DNA]</scope>
    <source>
        <strain evidence="6">JTherm</strain>
    </source>
</reference>
<evidence type="ECO:0000256" key="4">
    <source>
        <dbReference type="RuleBase" id="RU361235"/>
    </source>
</evidence>
<organism evidence="6 7">
    <name type="scientific">Candidatus Reconcilbacillus cellulovorans</name>
    <dbReference type="NCBI Taxonomy" id="1906605"/>
    <lineage>
        <taxon>Bacteria</taxon>
        <taxon>Bacillati</taxon>
        <taxon>Bacillota</taxon>
        <taxon>Bacilli</taxon>
        <taxon>Bacillales</taxon>
        <taxon>Paenibacillaceae</taxon>
        <taxon>Candidatus Reconcilbacillus</taxon>
    </lineage>
</organism>
<dbReference type="PROSITE" id="PS00122">
    <property type="entry name" value="CARBOXYLESTERASE_B_1"/>
    <property type="match status" value="1"/>
</dbReference>
<dbReference type="PRINTS" id="PR00878">
    <property type="entry name" value="CHOLNESTRASE"/>
</dbReference>
<evidence type="ECO:0000313" key="6">
    <source>
        <dbReference type="EMBL" id="PDO10995.1"/>
    </source>
</evidence>
<dbReference type="PANTHER" id="PTHR11559">
    <property type="entry name" value="CARBOXYLESTERASE"/>
    <property type="match status" value="1"/>
</dbReference>
<dbReference type="Proteomes" id="UP000243688">
    <property type="component" value="Unassembled WGS sequence"/>
</dbReference>
<dbReference type="PROSITE" id="PS00941">
    <property type="entry name" value="CARBOXYLESTERASE_B_2"/>
    <property type="match status" value="1"/>
</dbReference>
<feature type="active site" description="Charge relay system" evidence="3">
    <location>
        <position position="300"/>
    </location>
</feature>
<evidence type="ECO:0000256" key="1">
    <source>
        <dbReference type="ARBA" id="ARBA00005964"/>
    </source>
</evidence>
<dbReference type="InterPro" id="IPR029058">
    <property type="entry name" value="AB_hydrolase_fold"/>
</dbReference>
<dbReference type="AlphaFoldDB" id="A0A2A6E1X4"/>
<dbReference type="InterPro" id="IPR019819">
    <property type="entry name" value="Carboxylesterase_B_CS"/>
</dbReference>
<dbReference type="InterPro" id="IPR019826">
    <property type="entry name" value="Carboxylesterase_B_AS"/>
</dbReference>
<feature type="active site" description="Acyl-ester intermediate" evidence="3">
    <location>
        <position position="185"/>
    </location>
</feature>
<gene>
    <name evidence="6" type="ORF">BLM47_03995</name>
</gene>